<comment type="caution">
    <text evidence="2">The sequence shown here is derived from an EMBL/GenBank/DDBJ whole genome shotgun (WGS) entry which is preliminary data.</text>
</comment>
<proteinExistence type="predicted"/>
<evidence type="ECO:0000313" key="3">
    <source>
        <dbReference type="Proteomes" id="UP001445335"/>
    </source>
</evidence>
<reference evidence="2 3" key="1">
    <citation type="journal article" date="2024" name="Nat. Commun.">
        <title>Phylogenomics reveals the evolutionary origins of lichenization in chlorophyte algae.</title>
        <authorList>
            <person name="Puginier C."/>
            <person name="Libourel C."/>
            <person name="Otte J."/>
            <person name="Skaloud P."/>
            <person name="Haon M."/>
            <person name="Grisel S."/>
            <person name="Petersen M."/>
            <person name="Berrin J.G."/>
            <person name="Delaux P.M."/>
            <person name="Dal Grande F."/>
            <person name="Keller J."/>
        </authorList>
    </citation>
    <scope>NUCLEOTIDE SEQUENCE [LARGE SCALE GENOMIC DNA]</scope>
    <source>
        <strain evidence="2 3">SAG 245.80</strain>
    </source>
</reference>
<feature type="region of interest" description="Disordered" evidence="1">
    <location>
        <begin position="1"/>
        <end position="54"/>
    </location>
</feature>
<gene>
    <name evidence="2" type="ORF">WJX81_008290</name>
</gene>
<accession>A0AAW1RBT2</accession>
<dbReference type="Proteomes" id="UP001445335">
    <property type="component" value="Unassembled WGS sequence"/>
</dbReference>
<dbReference type="EMBL" id="JALJOU010000048">
    <property type="protein sequence ID" value="KAK9831010.1"/>
    <property type="molecule type" value="Genomic_DNA"/>
</dbReference>
<sequence>MPGLVCTSRDLGTKAWEESLPGADRQPAGSSAPLPADTPPRGHARKAASSAEHPQYPQYLETLRHTLQSLDTPDALLRPVTDDLRGANNCPEEQEKLRSGPVLPELVRRLRALMPRSLPDVVQAVNYVVGAAPAGALPPAGMAGTALDWAANNEDIRVEEAGEATWLVAEEARVRAAGGTHSARDG</sequence>
<keyword evidence="3" id="KW-1185">Reference proteome</keyword>
<evidence type="ECO:0000313" key="2">
    <source>
        <dbReference type="EMBL" id="KAK9831010.1"/>
    </source>
</evidence>
<protein>
    <submittedName>
        <fullName evidence="2">Uncharacterized protein</fullName>
    </submittedName>
</protein>
<evidence type="ECO:0000256" key="1">
    <source>
        <dbReference type="SAM" id="MobiDB-lite"/>
    </source>
</evidence>
<organism evidence="2 3">
    <name type="scientific">Elliptochloris bilobata</name>
    <dbReference type="NCBI Taxonomy" id="381761"/>
    <lineage>
        <taxon>Eukaryota</taxon>
        <taxon>Viridiplantae</taxon>
        <taxon>Chlorophyta</taxon>
        <taxon>core chlorophytes</taxon>
        <taxon>Trebouxiophyceae</taxon>
        <taxon>Trebouxiophyceae incertae sedis</taxon>
        <taxon>Elliptochloris clade</taxon>
        <taxon>Elliptochloris</taxon>
    </lineage>
</organism>
<name>A0AAW1RBT2_9CHLO</name>
<dbReference type="AlphaFoldDB" id="A0AAW1RBT2"/>